<dbReference type="AlphaFoldDB" id="A0A5D6W9U1"/>
<feature type="domain" description="Ysc84 actin-binding" evidence="3">
    <location>
        <begin position="108"/>
        <end position="198"/>
    </location>
</feature>
<feature type="signal peptide" evidence="2">
    <location>
        <begin position="1"/>
        <end position="23"/>
    </location>
</feature>
<evidence type="ECO:0000256" key="1">
    <source>
        <dbReference type="SAM" id="MobiDB-lite"/>
    </source>
</evidence>
<feature type="region of interest" description="Disordered" evidence="1">
    <location>
        <begin position="194"/>
        <end position="220"/>
    </location>
</feature>
<protein>
    <submittedName>
        <fullName evidence="4">Lipid-binding SYLF domain-containing protein</fullName>
    </submittedName>
</protein>
<sequence length="220" mass="23551">MKKPAIVLMVMMLLCLMTSAAWAADADKTAKEQAKITKAQTEIDELSTKALANLYAKIPAAEKVIQDCYAYATLSNTGMKLGWLGDAHGRGVAINKVTKEKVYMRMKEMGLGFGLGVKEYDLIFVISTEDAWKSFVSGKVKFATSADAAAKDGKKGGSVDGASIAGDGIWVYQITKKGLALEASIKGTKIYPDKKLNAPQKETEGGADVASEKELKETGK</sequence>
<dbReference type="InterPro" id="IPR007461">
    <property type="entry name" value="Ysc84_actin-binding"/>
</dbReference>
<evidence type="ECO:0000259" key="3">
    <source>
        <dbReference type="Pfam" id="PF04366"/>
    </source>
</evidence>
<name>A0A5D6W9U1_9FIRM</name>
<gene>
    <name evidence="4" type="ORF">FZ040_00655</name>
</gene>
<feature type="chain" id="PRO_5022679668" evidence="2">
    <location>
        <begin position="24"/>
        <end position="220"/>
    </location>
</feature>
<evidence type="ECO:0000313" key="5">
    <source>
        <dbReference type="Proteomes" id="UP000323646"/>
    </source>
</evidence>
<evidence type="ECO:0000256" key="2">
    <source>
        <dbReference type="SAM" id="SignalP"/>
    </source>
</evidence>
<dbReference type="OrthoDB" id="117166at2"/>
<comment type="caution">
    <text evidence="4">The sequence shown here is derived from an EMBL/GenBank/DDBJ whole genome shotgun (WGS) entry which is preliminary data.</text>
</comment>
<accession>A0A5D6W9U1</accession>
<dbReference type="EMBL" id="VTOY01000001">
    <property type="protein sequence ID" value="TYZ24590.1"/>
    <property type="molecule type" value="Genomic_DNA"/>
</dbReference>
<reference evidence="4 5" key="1">
    <citation type="submission" date="2019-08" db="EMBL/GenBank/DDBJ databases">
        <title>Selenomonas sp. mPRGC5 and Selenomonas sp. mPRGC8 isolated from ruminal fluid of dairy goat (Capra hircus).</title>
        <authorList>
            <person name="Poothong S."/>
            <person name="Nuengjamnong C."/>
            <person name="Tanasupawat S."/>
        </authorList>
    </citation>
    <scope>NUCLEOTIDE SEQUENCE [LARGE SCALE GENOMIC DNA]</scope>
    <source>
        <strain evidence="5">mPRGC5</strain>
    </source>
</reference>
<dbReference type="CDD" id="cd11524">
    <property type="entry name" value="SYLF"/>
    <property type="match status" value="1"/>
</dbReference>
<keyword evidence="2" id="KW-0732">Signal</keyword>
<dbReference type="Proteomes" id="UP000323646">
    <property type="component" value="Unassembled WGS sequence"/>
</dbReference>
<proteinExistence type="predicted"/>
<keyword evidence="5" id="KW-1185">Reference proteome</keyword>
<dbReference type="Pfam" id="PF04366">
    <property type="entry name" value="Ysc84"/>
    <property type="match status" value="1"/>
</dbReference>
<dbReference type="RefSeq" id="WP_149170223.1">
    <property type="nucleotide sequence ID" value="NZ_VTOY01000001.1"/>
</dbReference>
<organism evidence="4 5">
    <name type="scientific">Selenomonas ruminis</name>
    <dbReference type="NCBI Taxonomy" id="2593411"/>
    <lineage>
        <taxon>Bacteria</taxon>
        <taxon>Bacillati</taxon>
        <taxon>Bacillota</taxon>
        <taxon>Negativicutes</taxon>
        <taxon>Selenomonadales</taxon>
        <taxon>Selenomonadaceae</taxon>
        <taxon>Selenomonas</taxon>
    </lineage>
</organism>
<evidence type="ECO:0000313" key="4">
    <source>
        <dbReference type="EMBL" id="TYZ24590.1"/>
    </source>
</evidence>